<reference evidence="1 2" key="1">
    <citation type="submission" date="2016-08" db="EMBL/GenBank/DDBJ databases">
        <title>Complete genome sequence of Streptomyces agglomeratus strain 6-3-2, a novel anti-MRSA actinomycete isolated from Wuli of Tebit, China.</title>
        <authorList>
            <person name="Chen X."/>
        </authorList>
    </citation>
    <scope>NUCLEOTIDE SEQUENCE [LARGE SCALE GENOMIC DNA]</scope>
    <source>
        <strain evidence="1 2">6-3-2</strain>
    </source>
</reference>
<accession>A0A1E5P1Z0</accession>
<dbReference type="Gene3D" id="3.30.559.30">
    <property type="entry name" value="Nonribosomal peptide synthetase, condensation domain"/>
    <property type="match status" value="1"/>
</dbReference>
<dbReference type="OrthoDB" id="3872111at2"/>
<dbReference type="STRING" id="285458.BGM19_34140"/>
<evidence type="ECO:0000313" key="2">
    <source>
        <dbReference type="Proteomes" id="UP000095759"/>
    </source>
</evidence>
<name>A0A1E5P1Z0_9ACTN</name>
<dbReference type="SUPFAM" id="SSF52777">
    <property type="entry name" value="CoA-dependent acyltransferases"/>
    <property type="match status" value="2"/>
</dbReference>
<dbReference type="GO" id="GO:0005737">
    <property type="term" value="C:cytoplasm"/>
    <property type="evidence" value="ECO:0007669"/>
    <property type="project" value="TreeGrafter"/>
</dbReference>
<dbReference type="Gene3D" id="3.30.559.10">
    <property type="entry name" value="Chloramphenicol acetyltransferase-like domain"/>
    <property type="match status" value="1"/>
</dbReference>
<sequence>MLSITSQYLARYRNLVTGAGASAPLPVTGAQRRFILVRSLDPTGRPDLVPMFFAFPRGTVDVVRLAAAANRLAALHPVLRGRPGVVRGTPVLCLEQPEVPVVRVPRAPDEDAGAALRRALGAWAPDGPPLRLFLTDDASERGPARYGESAPHGRGDAREVLAIVLDHTACDGGSLARIVGELGAAYAEGHRAELPAPADTAAELAAYRDAVLLQLDAEERAASPEALAYWGARLRAVRDRAPAPRPGAPVAGTLPSGSASAILPSPAAGVPFPELLDACRAAARVLYGPGHVVPLGYPWGGRPPGAERVLGCFLNTVVFPAATGPAPLGAEVTADAWWDDLDRADVPFDAVAHAAREAGSGWSGRLDGLLTVDDSRLRPVLRLAGVEGLEVYVDGRPVRGPFAVSVTQGRELHVRMGWDRAVLDDHTARDAFDALAGALGAAARTAPAADRCPSA</sequence>
<dbReference type="Proteomes" id="UP000095759">
    <property type="component" value="Unassembled WGS sequence"/>
</dbReference>
<comment type="caution">
    <text evidence="1">The sequence shown here is derived from an EMBL/GenBank/DDBJ whole genome shotgun (WGS) entry which is preliminary data.</text>
</comment>
<dbReference type="GO" id="GO:0043041">
    <property type="term" value="P:amino acid activation for nonribosomal peptide biosynthetic process"/>
    <property type="evidence" value="ECO:0007669"/>
    <property type="project" value="TreeGrafter"/>
</dbReference>
<dbReference type="GO" id="GO:0044550">
    <property type="term" value="P:secondary metabolite biosynthetic process"/>
    <property type="evidence" value="ECO:0007669"/>
    <property type="project" value="TreeGrafter"/>
</dbReference>
<dbReference type="RefSeq" id="WP_069933513.1">
    <property type="nucleotide sequence ID" value="NZ_MEHJ01000001.1"/>
</dbReference>
<dbReference type="GO" id="GO:0031177">
    <property type="term" value="F:phosphopantetheine binding"/>
    <property type="evidence" value="ECO:0007669"/>
    <property type="project" value="TreeGrafter"/>
</dbReference>
<protein>
    <submittedName>
        <fullName evidence="1">Non-ribosomal peptide synthetase</fullName>
    </submittedName>
</protein>
<evidence type="ECO:0000313" key="1">
    <source>
        <dbReference type="EMBL" id="OEJ23546.1"/>
    </source>
</evidence>
<dbReference type="PANTHER" id="PTHR45527">
    <property type="entry name" value="NONRIBOSOMAL PEPTIDE SYNTHETASE"/>
    <property type="match status" value="1"/>
</dbReference>
<dbReference type="EMBL" id="MEHJ01000001">
    <property type="protein sequence ID" value="OEJ23546.1"/>
    <property type="molecule type" value="Genomic_DNA"/>
</dbReference>
<gene>
    <name evidence="1" type="ORF">AS594_02655</name>
</gene>
<dbReference type="InterPro" id="IPR023213">
    <property type="entry name" value="CAT-like_dom_sf"/>
</dbReference>
<keyword evidence="2" id="KW-1185">Reference proteome</keyword>
<dbReference type="PANTHER" id="PTHR45527:SF1">
    <property type="entry name" value="FATTY ACID SYNTHASE"/>
    <property type="match status" value="1"/>
</dbReference>
<organism evidence="1 2">
    <name type="scientific">Streptomyces agglomeratus</name>
    <dbReference type="NCBI Taxonomy" id="285458"/>
    <lineage>
        <taxon>Bacteria</taxon>
        <taxon>Bacillati</taxon>
        <taxon>Actinomycetota</taxon>
        <taxon>Actinomycetes</taxon>
        <taxon>Kitasatosporales</taxon>
        <taxon>Streptomycetaceae</taxon>
        <taxon>Streptomyces</taxon>
    </lineage>
</organism>
<dbReference type="AlphaFoldDB" id="A0A1E5P1Z0"/>
<proteinExistence type="predicted"/>